<evidence type="ECO:0000313" key="2">
    <source>
        <dbReference type="Proteomes" id="UP000749334"/>
    </source>
</evidence>
<organism evidence="1 2">
    <name type="scientific">Gallibacterium anatis</name>
    <dbReference type="NCBI Taxonomy" id="750"/>
    <lineage>
        <taxon>Bacteria</taxon>
        <taxon>Pseudomonadati</taxon>
        <taxon>Pseudomonadota</taxon>
        <taxon>Gammaproteobacteria</taxon>
        <taxon>Pasteurellales</taxon>
        <taxon>Pasteurellaceae</taxon>
        <taxon>Gallibacterium</taxon>
    </lineage>
</organism>
<accession>A0A0E3CD37</accession>
<dbReference type="Proteomes" id="UP000749334">
    <property type="component" value="Unassembled WGS sequence"/>
</dbReference>
<dbReference type="Pfam" id="PF03956">
    <property type="entry name" value="Lys_export"/>
    <property type="match status" value="1"/>
</dbReference>
<name>A0A0E3CD37_9PAST</name>
<sequence length="296" mass="33016">MNSAFFSIFIVISLIFGGYLFGKAFPNKISHFLVKQISNIVFLLLFLIGLEFGDVFSQKSIGMEITKNAFFFSLLISTLTIIILFRPTHLSSHSIGIKHFFLAIKGSIIAISFFILGVFIYYLFKVDLSEYLLSSDYVLYCLIFFVGIDLVNFKLGKLDKNLILIPLLTILSAILAAIIFATFSHYSFYETLVLISGFGWFSLSGPMLSHLVSNEMGSMAFLTDFFREIFSILFLFFLGQKQPLAGIAVSGAAALDSALPFIKQNCQAKYIPYALVSGFILTLFAPVFIALSVQLL</sequence>
<gene>
    <name evidence="1" type="ORF">K8W15_13205</name>
</gene>
<dbReference type="EMBL" id="DYVQ01000105">
    <property type="protein sequence ID" value="HJF75114.1"/>
    <property type="molecule type" value="Genomic_DNA"/>
</dbReference>
<dbReference type="GO" id="GO:0005886">
    <property type="term" value="C:plasma membrane"/>
    <property type="evidence" value="ECO:0007669"/>
    <property type="project" value="TreeGrafter"/>
</dbReference>
<dbReference type="AlphaFoldDB" id="A0A0E3CD37"/>
<reference evidence="1" key="2">
    <citation type="submission" date="2021-09" db="EMBL/GenBank/DDBJ databases">
        <authorList>
            <person name="Gilroy R."/>
        </authorList>
    </citation>
    <scope>NUCLEOTIDE SEQUENCE</scope>
    <source>
        <strain evidence="1">ChiHjej11B10-15683</strain>
    </source>
</reference>
<dbReference type="GO" id="GO:0015661">
    <property type="term" value="F:L-lysine efflux transmembrane transporter activity"/>
    <property type="evidence" value="ECO:0007669"/>
    <property type="project" value="InterPro"/>
</dbReference>
<dbReference type="PANTHER" id="PTHR35804:SF1">
    <property type="entry name" value="LYSINE EXPORTER LYSO"/>
    <property type="match status" value="1"/>
</dbReference>
<dbReference type="PANTHER" id="PTHR35804">
    <property type="entry name" value="LYSINE EXPORTER LYSO"/>
    <property type="match status" value="1"/>
</dbReference>
<reference evidence="1" key="1">
    <citation type="journal article" date="2021" name="PeerJ">
        <title>Extensive microbial diversity within the chicken gut microbiome revealed by metagenomics and culture.</title>
        <authorList>
            <person name="Gilroy R."/>
            <person name="Ravi A."/>
            <person name="Getino M."/>
            <person name="Pursley I."/>
            <person name="Horton D.L."/>
            <person name="Alikhan N.F."/>
            <person name="Baker D."/>
            <person name="Gharbi K."/>
            <person name="Hall N."/>
            <person name="Watson M."/>
            <person name="Adriaenssens E.M."/>
            <person name="Foster-Nyarko E."/>
            <person name="Jarju S."/>
            <person name="Secka A."/>
            <person name="Antonio M."/>
            <person name="Oren A."/>
            <person name="Chaudhuri R.R."/>
            <person name="La Ragione R."/>
            <person name="Hildebrand F."/>
            <person name="Pallen M.J."/>
        </authorList>
    </citation>
    <scope>NUCLEOTIDE SEQUENCE</scope>
    <source>
        <strain evidence="1">ChiHjej11B10-15683</strain>
    </source>
</reference>
<evidence type="ECO:0000313" key="1">
    <source>
        <dbReference type="EMBL" id="HJF75114.1"/>
    </source>
</evidence>
<proteinExistence type="predicted"/>
<comment type="caution">
    <text evidence="1">The sequence shown here is derived from an EMBL/GenBank/DDBJ whole genome shotgun (WGS) entry which is preliminary data.</text>
</comment>
<protein>
    <submittedName>
        <fullName evidence="1">Lysine exporter LysO family protein</fullName>
    </submittedName>
</protein>
<dbReference type="InterPro" id="IPR005642">
    <property type="entry name" value="LysO"/>
</dbReference>
<dbReference type="RefSeq" id="WP_039154200.1">
    <property type="nucleotide sequence ID" value="NZ_CP126977.1"/>
</dbReference>